<evidence type="ECO:0008006" key="3">
    <source>
        <dbReference type="Google" id="ProtNLM"/>
    </source>
</evidence>
<dbReference type="PANTHER" id="PTHR31451">
    <property type="match status" value="1"/>
</dbReference>
<dbReference type="Proteomes" id="UP001238163">
    <property type="component" value="Unassembled WGS sequence"/>
</dbReference>
<sequence length="768" mass="87861">MGDFSRDASGWVSRSWLADGSAKTEPLSVRAAAGDAPGGLIMPLQFPGKQEFVTPVVVGDGWLDAGHLEFVFAVPQSLPETAMITIFTKDADHLWRQQRRRFPAPQDGVVRVSVPIRGREAVASWESLGHQRPWTALTARLLSEVGCSFEPDTGASDTFSGEVVLTAMRLLPPQALAPLRVLGMNYEPRSPLLGERMEWTLRLSAWPAAPFALKRTRIVAEITPPHGQVELAYGFYYEDFLYDREEWDKTKCLTPSGEPSFKIRYCPRGPGEYSVRISGDIDGETFKLPEMRFHARESAEPYRGFVRRDPDFDQFFVHDDGTPFWGLGINVRSPFDNRYQQVAPYSQWQDQGLAAYERLFRKYRENGINLVEVWMCSWWLALEWINDAPGFHGVGHYNQYRAWMLDHILRLAEENDIYLIIVLNNHGKFGMTYDTEWARNPYNKELGGFLDKCEDYFTDERARAAFKQTADYILARWSASPNVFSWKLFTEVDLTGPSLSFYLDPSVAAWHREMGAYMKEQDLYKHPINTHWMLSYHRINDAIATLPELDAMATDAYYSGGGTAQLINLLRSGRVFAKERKKPLLITEYGGSSYADSMGNLMKQVSIGLWTGFFNEAGVIPMYWWFALVDDKDLYYEYRALSRFGKDEDRRGLECRNYDLSGLPINVNELRGKDRLLYWLFDTEYYLSDLENVVPARRENVVLELPRLDVGDYQVEIWDLQRGEVCEERTLAVVSGEEERQRLSLPPFAAHVALKIKAAPLPLPDGGQ</sequence>
<dbReference type="AlphaFoldDB" id="A0AAE4AMT7"/>
<organism evidence="1 2">
    <name type="scientific">Oligosphaera ethanolica</name>
    <dbReference type="NCBI Taxonomy" id="760260"/>
    <lineage>
        <taxon>Bacteria</taxon>
        <taxon>Pseudomonadati</taxon>
        <taxon>Lentisphaerota</taxon>
        <taxon>Oligosphaeria</taxon>
        <taxon>Oligosphaerales</taxon>
        <taxon>Oligosphaeraceae</taxon>
        <taxon>Oligosphaera</taxon>
    </lineage>
</organism>
<gene>
    <name evidence="1" type="ORF">J3R75_000822</name>
</gene>
<keyword evidence="2" id="KW-1185">Reference proteome</keyword>
<dbReference type="Gene3D" id="3.20.20.80">
    <property type="entry name" value="Glycosidases"/>
    <property type="match status" value="1"/>
</dbReference>
<protein>
    <recommendedName>
        <fullName evidence="3">DUF5060 domain-containing protein</fullName>
    </recommendedName>
</protein>
<name>A0AAE4AMT7_9BACT</name>
<comment type="caution">
    <text evidence="1">The sequence shown here is derived from an EMBL/GenBank/DDBJ whole genome shotgun (WGS) entry which is preliminary data.</text>
</comment>
<dbReference type="RefSeq" id="WP_307260049.1">
    <property type="nucleotide sequence ID" value="NZ_JAUSVL010000001.1"/>
</dbReference>
<accession>A0AAE4AMT7</accession>
<evidence type="ECO:0000313" key="2">
    <source>
        <dbReference type="Proteomes" id="UP001238163"/>
    </source>
</evidence>
<dbReference type="EMBL" id="JAUSVL010000001">
    <property type="protein sequence ID" value="MDQ0288715.1"/>
    <property type="molecule type" value="Genomic_DNA"/>
</dbReference>
<evidence type="ECO:0000313" key="1">
    <source>
        <dbReference type="EMBL" id="MDQ0288715.1"/>
    </source>
</evidence>
<dbReference type="InterPro" id="IPR045053">
    <property type="entry name" value="MAN-like"/>
</dbReference>
<dbReference type="SUPFAM" id="SSF51445">
    <property type="entry name" value="(Trans)glycosidases"/>
    <property type="match status" value="1"/>
</dbReference>
<proteinExistence type="predicted"/>
<reference evidence="1" key="1">
    <citation type="submission" date="2023-07" db="EMBL/GenBank/DDBJ databases">
        <title>Genomic Encyclopedia of Type Strains, Phase IV (KMG-IV): sequencing the most valuable type-strain genomes for metagenomic binning, comparative biology and taxonomic classification.</title>
        <authorList>
            <person name="Goeker M."/>
        </authorList>
    </citation>
    <scope>NUCLEOTIDE SEQUENCE</scope>
    <source>
        <strain evidence="1">DSM 24202</strain>
    </source>
</reference>
<dbReference type="InterPro" id="IPR017853">
    <property type="entry name" value="GH"/>
</dbReference>
<dbReference type="GO" id="GO:0004553">
    <property type="term" value="F:hydrolase activity, hydrolyzing O-glycosyl compounds"/>
    <property type="evidence" value="ECO:0007669"/>
    <property type="project" value="InterPro"/>
</dbReference>